<evidence type="ECO:0000313" key="3">
    <source>
        <dbReference type="Proteomes" id="UP000310200"/>
    </source>
</evidence>
<protein>
    <submittedName>
        <fullName evidence="2">Uncharacterized protein</fullName>
    </submittedName>
</protein>
<dbReference type="EMBL" id="QBLH01002732">
    <property type="protein sequence ID" value="TGZ47311.1"/>
    <property type="molecule type" value="Genomic_DNA"/>
</dbReference>
<dbReference type="AlphaFoldDB" id="A0A4S2KD96"/>
<reference evidence="2 3" key="1">
    <citation type="journal article" date="2019" name="Philos. Trans. R. Soc. Lond., B, Biol. Sci.">
        <title>Ant behaviour and brain gene expression of defending hosts depend on the ecological success of the intruding social parasite.</title>
        <authorList>
            <person name="Kaur R."/>
            <person name="Stoldt M."/>
            <person name="Jongepier E."/>
            <person name="Feldmeyer B."/>
            <person name="Menzel F."/>
            <person name="Bornberg-Bauer E."/>
            <person name="Foitzik S."/>
        </authorList>
    </citation>
    <scope>NUCLEOTIDE SEQUENCE [LARGE SCALE GENOMIC DNA]</scope>
    <source>
        <tissue evidence="2">Whole body</tissue>
    </source>
</reference>
<evidence type="ECO:0000256" key="1">
    <source>
        <dbReference type="SAM" id="MobiDB-lite"/>
    </source>
</evidence>
<evidence type="ECO:0000313" key="2">
    <source>
        <dbReference type="EMBL" id="TGZ47311.1"/>
    </source>
</evidence>
<proteinExistence type="predicted"/>
<keyword evidence="3" id="KW-1185">Reference proteome</keyword>
<organism evidence="2 3">
    <name type="scientific">Temnothorax longispinosus</name>
    <dbReference type="NCBI Taxonomy" id="300112"/>
    <lineage>
        <taxon>Eukaryota</taxon>
        <taxon>Metazoa</taxon>
        <taxon>Ecdysozoa</taxon>
        <taxon>Arthropoda</taxon>
        <taxon>Hexapoda</taxon>
        <taxon>Insecta</taxon>
        <taxon>Pterygota</taxon>
        <taxon>Neoptera</taxon>
        <taxon>Endopterygota</taxon>
        <taxon>Hymenoptera</taxon>
        <taxon>Apocrita</taxon>
        <taxon>Aculeata</taxon>
        <taxon>Formicoidea</taxon>
        <taxon>Formicidae</taxon>
        <taxon>Myrmicinae</taxon>
        <taxon>Temnothorax</taxon>
    </lineage>
</organism>
<name>A0A4S2KD96_9HYME</name>
<dbReference type="Proteomes" id="UP000310200">
    <property type="component" value="Unassembled WGS sequence"/>
</dbReference>
<feature type="compositionally biased region" description="Basic and acidic residues" evidence="1">
    <location>
        <begin position="70"/>
        <end position="83"/>
    </location>
</feature>
<feature type="compositionally biased region" description="Polar residues" evidence="1">
    <location>
        <begin position="93"/>
        <end position="102"/>
    </location>
</feature>
<sequence>MALAYNHRISKKTRWNIWNKPFTVESKKNRRGTSPRSGFASVRGRERQAAVKSGGIPEERVGKKHAPASGRDKRENKRDDIARKGRKKRDSRQISMLTTKPS</sequence>
<gene>
    <name evidence="2" type="ORF">DBV15_00244</name>
</gene>
<comment type="caution">
    <text evidence="2">The sequence shown here is derived from an EMBL/GenBank/DDBJ whole genome shotgun (WGS) entry which is preliminary data.</text>
</comment>
<accession>A0A4S2KD96</accession>
<feature type="region of interest" description="Disordered" evidence="1">
    <location>
        <begin position="26"/>
        <end position="102"/>
    </location>
</feature>